<dbReference type="Proteomes" id="UP001328107">
    <property type="component" value="Unassembled WGS sequence"/>
</dbReference>
<dbReference type="InterPro" id="IPR001202">
    <property type="entry name" value="WW_dom"/>
</dbReference>
<dbReference type="AlphaFoldDB" id="A0AAN5I5C3"/>
<gene>
    <name evidence="3" type="ORF">PMAYCL1PPCAC_23142</name>
</gene>
<organism evidence="3 4">
    <name type="scientific">Pristionchus mayeri</name>
    <dbReference type="NCBI Taxonomy" id="1317129"/>
    <lineage>
        <taxon>Eukaryota</taxon>
        <taxon>Metazoa</taxon>
        <taxon>Ecdysozoa</taxon>
        <taxon>Nematoda</taxon>
        <taxon>Chromadorea</taxon>
        <taxon>Rhabditida</taxon>
        <taxon>Rhabditina</taxon>
        <taxon>Diplogasteromorpha</taxon>
        <taxon>Diplogasteroidea</taxon>
        <taxon>Neodiplogasteridae</taxon>
        <taxon>Pristionchus</taxon>
    </lineage>
</organism>
<feature type="region of interest" description="Disordered" evidence="1">
    <location>
        <begin position="1"/>
        <end position="21"/>
    </location>
</feature>
<feature type="domain" description="WW" evidence="2">
    <location>
        <begin position="78"/>
        <end position="111"/>
    </location>
</feature>
<evidence type="ECO:0000259" key="2">
    <source>
        <dbReference type="PROSITE" id="PS50020"/>
    </source>
</evidence>
<sequence length="159" mass="17564">MTGLPSARSIDIKSSASSSSLPAEWIEFSHLPESIPSSASSSPPSSPVSSSSQSPLYLNLRTGIAQWTLPGGCKIIRHNDPQWWLLHSDEKERDYYYNPQSGETLWSAPQGAATILNVAAAMKLARDIDRPDASSQREQIDRPSAIRFPQRRNARVFAR</sequence>
<keyword evidence="4" id="KW-1185">Reference proteome</keyword>
<accession>A0AAN5I5C3</accession>
<protein>
    <recommendedName>
        <fullName evidence="2">WW domain-containing protein</fullName>
    </recommendedName>
</protein>
<comment type="caution">
    <text evidence="3">The sequence shown here is derived from an EMBL/GenBank/DDBJ whole genome shotgun (WGS) entry which is preliminary data.</text>
</comment>
<dbReference type="PROSITE" id="PS50020">
    <property type="entry name" value="WW_DOMAIN_2"/>
    <property type="match status" value="1"/>
</dbReference>
<dbReference type="InterPro" id="IPR036020">
    <property type="entry name" value="WW_dom_sf"/>
</dbReference>
<reference evidence="4" key="1">
    <citation type="submission" date="2022-10" db="EMBL/GenBank/DDBJ databases">
        <title>Genome assembly of Pristionchus species.</title>
        <authorList>
            <person name="Yoshida K."/>
            <person name="Sommer R.J."/>
        </authorList>
    </citation>
    <scope>NUCLEOTIDE SEQUENCE [LARGE SCALE GENOMIC DNA]</scope>
    <source>
        <strain evidence="4">RS5460</strain>
    </source>
</reference>
<dbReference type="Gene3D" id="2.20.70.10">
    <property type="match status" value="1"/>
</dbReference>
<evidence type="ECO:0000313" key="3">
    <source>
        <dbReference type="EMBL" id="GMR52947.1"/>
    </source>
</evidence>
<proteinExistence type="predicted"/>
<feature type="compositionally biased region" description="Low complexity" evidence="1">
    <location>
        <begin position="1"/>
        <end position="20"/>
    </location>
</feature>
<feature type="region of interest" description="Disordered" evidence="1">
    <location>
        <begin position="34"/>
        <end position="54"/>
    </location>
</feature>
<dbReference type="EMBL" id="BTRK01000005">
    <property type="protein sequence ID" value="GMR52947.1"/>
    <property type="molecule type" value="Genomic_DNA"/>
</dbReference>
<evidence type="ECO:0000256" key="1">
    <source>
        <dbReference type="SAM" id="MobiDB-lite"/>
    </source>
</evidence>
<evidence type="ECO:0000313" key="4">
    <source>
        <dbReference type="Proteomes" id="UP001328107"/>
    </source>
</evidence>
<dbReference type="SUPFAM" id="SSF51045">
    <property type="entry name" value="WW domain"/>
    <property type="match status" value="1"/>
</dbReference>
<name>A0AAN5I5C3_9BILA</name>